<evidence type="ECO:0000256" key="6">
    <source>
        <dbReference type="ARBA" id="ARBA00022692"/>
    </source>
</evidence>
<evidence type="ECO:0000256" key="5">
    <source>
        <dbReference type="ARBA" id="ARBA00022519"/>
    </source>
</evidence>
<dbReference type="InterPro" id="IPR045324">
    <property type="entry name" value="Small_multidrug_res"/>
</dbReference>
<dbReference type="PANTHER" id="PTHR30561:SF6">
    <property type="entry name" value="SPERMIDINE EXPORT PROTEIN MDTI"/>
    <property type="match status" value="1"/>
</dbReference>
<dbReference type="GO" id="GO:1903711">
    <property type="term" value="P:spermidine transmembrane transport"/>
    <property type="evidence" value="ECO:0007669"/>
    <property type="project" value="TreeGrafter"/>
</dbReference>
<dbReference type="AlphaFoldDB" id="A0A6M8MY52"/>
<comment type="subcellular location">
    <subcellularLocation>
        <location evidence="1">Cell inner membrane</location>
        <topology evidence="1">Multi-pass membrane protein</topology>
    </subcellularLocation>
    <subcellularLocation>
        <location evidence="9">Cell membrane</location>
        <topology evidence="9">Multi-pass membrane protein</topology>
    </subcellularLocation>
</comment>
<comment type="caution">
    <text evidence="10">The sequence shown here is derived from an EMBL/GenBank/DDBJ whole genome shotgun (WGS) entry which is preliminary data.</text>
</comment>
<name>A0A6M8MY52_9BACT</name>
<evidence type="ECO:0000313" key="10">
    <source>
        <dbReference type="EMBL" id="OCX42138.1"/>
    </source>
</evidence>
<dbReference type="GO" id="GO:0015220">
    <property type="term" value="F:choline transmembrane transporter activity"/>
    <property type="evidence" value="ECO:0007669"/>
    <property type="project" value="TreeGrafter"/>
</dbReference>
<evidence type="ECO:0000256" key="2">
    <source>
        <dbReference type="ARBA" id="ARBA00011359"/>
    </source>
</evidence>
<dbReference type="GO" id="GO:0031460">
    <property type="term" value="P:glycine betaine transport"/>
    <property type="evidence" value="ECO:0007669"/>
    <property type="project" value="TreeGrafter"/>
</dbReference>
<comment type="subunit">
    <text evidence="2">Forms a complex with MdtJ.</text>
</comment>
<evidence type="ECO:0000256" key="1">
    <source>
        <dbReference type="ARBA" id="ARBA00004429"/>
    </source>
</evidence>
<keyword evidence="8" id="KW-0472">Membrane</keyword>
<dbReference type="EMBL" id="LXSU01000160">
    <property type="protein sequence ID" value="OCX42138.1"/>
    <property type="molecule type" value="Genomic_DNA"/>
</dbReference>
<keyword evidence="7" id="KW-1133">Transmembrane helix</keyword>
<evidence type="ECO:0000256" key="8">
    <source>
        <dbReference type="ARBA" id="ARBA00023136"/>
    </source>
</evidence>
<proteinExistence type="inferred from homology"/>
<evidence type="ECO:0000256" key="4">
    <source>
        <dbReference type="ARBA" id="ARBA00022475"/>
    </source>
</evidence>
<dbReference type="Gene3D" id="1.10.3730.20">
    <property type="match status" value="1"/>
</dbReference>
<comment type="similarity">
    <text evidence="9">Belongs to the drug/metabolite transporter (DMT) superfamily. Small multidrug resistance (SMR) (TC 2.A.7.1) family.</text>
</comment>
<dbReference type="Pfam" id="PF00893">
    <property type="entry name" value="Multi_Drug_Res"/>
    <property type="match status" value="1"/>
</dbReference>
<dbReference type="SUPFAM" id="SSF103481">
    <property type="entry name" value="Multidrug resistance efflux transporter EmrE"/>
    <property type="match status" value="1"/>
</dbReference>
<dbReference type="GO" id="GO:0015199">
    <property type="term" value="F:amino-acid betaine transmembrane transporter activity"/>
    <property type="evidence" value="ECO:0007669"/>
    <property type="project" value="TreeGrafter"/>
</dbReference>
<organism evidence="10 11">
    <name type="scientific">Campylobacter ornithocola</name>
    <dbReference type="NCBI Taxonomy" id="1848766"/>
    <lineage>
        <taxon>Bacteria</taxon>
        <taxon>Pseudomonadati</taxon>
        <taxon>Campylobacterota</taxon>
        <taxon>Epsilonproteobacteria</taxon>
        <taxon>Campylobacterales</taxon>
        <taxon>Campylobacteraceae</taxon>
        <taxon>Campylobacter</taxon>
    </lineage>
</organism>
<dbReference type="Proteomes" id="UP000094873">
    <property type="component" value="Unassembled WGS sequence"/>
</dbReference>
<dbReference type="InterPro" id="IPR037185">
    <property type="entry name" value="EmrE-like"/>
</dbReference>
<dbReference type="PANTHER" id="PTHR30561">
    <property type="entry name" value="SMR FAMILY PROTON-DEPENDENT DRUG EFFLUX TRANSPORTER SUGE"/>
    <property type="match status" value="1"/>
</dbReference>
<dbReference type="InterPro" id="IPR000390">
    <property type="entry name" value="Small_drug/metabolite_transptr"/>
</dbReference>
<dbReference type="GO" id="GO:0015297">
    <property type="term" value="F:antiporter activity"/>
    <property type="evidence" value="ECO:0007669"/>
    <property type="project" value="TreeGrafter"/>
</dbReference>
<protein>
    <recommendedName>
        <fullName evidence="3">Spermidine export protein MdtI</fullName>
    </recommendedName>
</protein>
<keyword evidence="5" id="KW-0997">Cell inner membrane</keyword>
<evidence type="ECO:0000256" key="3">
    <source>
        <dbReference type="ARBA" id="ARBA00021114"/>
    </source>
</evidence>
<dbReference type="RefSeq" id="WP_066008766.1">
    <property type="nucleotide sequence ID" value="NZ_CP053848.1"/>
</dbReference>
<reference evidence="10 11" key="1">
    <citation type="submission" date="2016-05" db="EMBL/GenBank/DDBJ databases">
        <authorList>
            <person name="Caceres A."/>
            <person name="Munoz I."/>
            <person name="Iraola G."/>
            <person name="Diaz-Viraque F."/>
            <person name="Greif G."/>
            <person name="Collado L."/>
        </authorList>
    </citation>
    <scope>NUCLEOTIDE SEQUENCE [LARGE SCALE GENOMIC DNA]</scope>
    <source>
        <strain evidence="10 11">WBE38</strain>
    </source>
</reference>
<sequence length="104" mass="11405">MKFYLLIIIISAILDIIANLLLKKSEGFKFKIWGISAIVCAILAFFLLSFSLKYIPLSIAYSTWGAIGILGTCLGGWILYKEKLNKIGLIGVVVVIIAVILLNS</sequence>
<evidence type="ECO:0000256" key="9">
    <source>
        <dbReference type="RuleBase" id="RU003942"/>
    </source>
</evidence>
<gene>
    <name evidence="10" type="ORF">A7X81_02465</name>
</gene>
<dbReference type="OrthoDB" id="5465142at2"/>
<evidence type="ECO:0000313" key="11">
    <source>
        <dbReference type="Proteomes" id="UP000094873"/>
    </source>
</evidence>
<accession>A0A6M8MY52</accession>
<keyword evidence="11" id="KW-1185">Reference proteome</keyword>
<evidence type="ECO:0000256" key="7">
    <source>
        <dbReference type="ARBA" id="ARBA00022989"/>
    </source>
</evidence>
<dbReference type="GO" id="GO:0005886">
    <property type="term" value="C:plasma membrane"/>
    <property type="evidence" value="ECO:0007669"/>
    <property type="project" value="UniProtKB-SubCell"/>
</dbReference>
<keyword evidence="4" id="KW-1003">Cell membrane</keyword>
<keyword evidence="6 9" id="KW-0812">Transmembrane</keyword>